<name>A0ACB8WNU1_9TELE</name>
<proteinExistence type="predicted"/>
<accession>A0ACB8WNU1</accession>
<keyword evidence="2" id="KW-1185">Reference proteome</keyword>
<organism evidence="1 2">
    <name type="scientific">Scortum barcoo</name>
    <name type="common">barcoo grunter</name>
    <dbReference type="NCBI Taxonomy" id="214431"/>
    <lineage>
        <taxon>Eukaryota</taxon>
        <taxon>Metazoa</taxon>
        <taxon>Chordata</taxon>
        <taxon>Craniata</taxon>
        <taxon>Vertebrata</taxon>
        <taxon>Euteleostomi</taxon>
        <taxon>Actinopterygii</taxon>
        <taxon>Neopterygii</taxon>
        <taxon>Teleostei</taxon>
        <taxon>Neoteleostei</taxon>
        <taxon>Acanthomorphata</taxon>
        <taxon>Eupercaria</taxon>
        <taxon>Centrarchiformes</taxon>
        <taxon>Terapontoidei</taxon>
        <taxon>Terapontidae</taxon>
        <taxon>Scortum</taxon>
    </lineage>
</organism>
<sequence>MVVSAGATVFSTLDLQCGYWQIAVDPKDRDKTAFITRYGLYEYTRMPFGLCNAPRTFQRAMELVLRGFQWKTLLVYLDDIIIQGGGVEENLQCLADVFERLHSYGLKLKPKKCQLLRDKVLFLGHVVSGEGISPNPTLVKDVEEWQPPKNTQQLQAFLGLCNYYRRFVPAFAELASPLTDLLKKTAEFHIGAVLSQFHWGEERVISYASSHLTPAQQRYCVTRRELLAVVRFTRQFRHLLLGRKFLLRTDHNSLTWLFRFKHPEGQLARWLEELSQYYFEIEHRAGRQHANADALSRCNTEGPTDCDCYQAGKEATELPCQGCSHCQRLHDQWVRFEEDVDDVVPLAIRQITVRESENSPEPQQQVEADHHASTVNWLQPLTCQQLSSAQKEDPVLSILHRWKESGVLPTREQWQASCVVDKEFWFLEYSIVEIARLFRVRTKSLSASELERFMVSVPTCVFGSSSVKSVNNNNEHNIRDGSTEINPMEQRRGPDISLVWWLRERIQRELDGATRNEKVYREVSELMATHGYNRRARQCREKLKKLKSDYRTIKDHNGRSGKEWKLFAKWTPFTVTDRRATGERSASTRHGFVRNQSLSTFESASIIMDPSKLPCLYPSTSSHTFLEPASTPGTSSTTQQRAITGKRKRVPARPDLQSMLEEMQSDDERNRAQRDQHVHLLLGDAREAREHEAALTEGRDGPRTLPSIKRSSQPSSYSSDNAKIGYVVNLLRGKASDWATALWQANSPVLQSFDSFIAEMKKVFDHPVQGQEAVKRLLDLRRQGSQSVAAYSVDFSILAAASVYHDLAPVFSKAKATSLPPHRPYDCPIDLLPGASLPTSRLYNLSRPEREAMEKYISESLAAGLIRPSSSPLGAGFFFVEKKDKTLRPCIDFRGLNDITIKNKYPLPLIDPAFEPFHQATIFSKLDLRNAYHLVRIREGDEWKTAFNTPLGHFEYQVSFLGFIIAPGQLHPDPSKIKAVENWPTPSTRKKLQQFLGFANFYRRFIRNYSKVAAPLTCLTSTTKPFLWTPEAERAFTLLKSLFTSAPILSHPDPSLQFIVEVDASETGIGAVLSQRCPVDQKVHPCAFFSRRLTPAERNYDVGNRELLAVVLALQEWRHWLEGAEQPFLVWTDHKNLAYLRSAKRLNPRQARWALFLSRFEFTLTYRPGSHNTKPDALSRQFSLDTSPSEPASILPPSCIVGAASWDIETRVQEALKDHPAPNNCPKDRLFVPSNLRSLVLQWIHTSKFSCHPGIRRTLFLLQQRFWWPRMAQDTQEYINACSVCARGKSSHRAPAGFLKPLPIPHRPWSHIAVDFVSGLPPSQGNTVILTVVDRFSKSVHFIPLPKLPSALETASLLTDHVFRLHGLPTDIVSDRGPQFTSQVWTAFCKALGATPSLSSGYHPQSNGQTERANQSLETALRCVAARNPASWSTQLAWVEYAHNSLSNSSTGMSPFMAANGFQPPLFPSQEEDTAVPSVQAHLRRCRMESGAPLEPLWFVPPLAARSRPIKLRRPAPDYLPGQKVWLSSRDLPLQVPSRKLAPRYIGPYVVEKIINPSSVRLKLPPSLRIHPTFHVSLLKPFTPSELCPPSDSPPPPQLIDGHPAYSVKEVLDVRRRGRGYQYLVDWEGEEGVLDCPCFNLQEVTLANVPVSPDESPACGKTTDNPRRPEMIEVKHIGEWCVVYYDNEAYPGVIMDAEGHSVKVKCMHRHGINKFHWPSLWDDICWYHDWQVLCLIPEPQALNKRSVQIESICMEERDQRASEALCSLHSEKLKLFCLDHQQPVCHICRDSKTHNNHRFRPIDEAAQDHKEELQKVLKPLQDKLKLFKQVKVKFDETAKHMKVQARHTERQIKEQFKKLHQFLEEEEEARMAALREEEEQKSQMDEGEDGGSEQRDSSSFRHSQSHRGGAES</sequence>
<protein>
    <submittedName>
        <fullName evidence="1">Uncharacterized protein</fullName>
    </submittedName>
</protein>
<gene>
    <name evidence="1" type="ORF">L3Q82_007477</name>
</gene>
<dbReference type="Proteomes" id="UP000831701">
    <property type="component" value="Chromosome 7"/>
</dbReference>
<reference evidence="1" key="1">
    <citation type="submission" date="2022-04" db="EMBL/GenBank/DDBJ databases">
        <title>Jade perch genome.</title>
        <authorList>
            <person name="Chao B."/>
        </authorList>
    </citation>
    <scope>NUCLEOTIDE SEQUENCE</scope>
    <source>
        <strain evidence="1">CB-2022</strain>
    </source>
</reference>
<evidence type="ECO:0000313" key="1">
    <source>
        <dbReference type="EMBL" id="KAI3369405.1"/>
    </source>
</evidence>
<dbReference type="EMBL" id="CM041537">
    <property type="protein sequence ID" value="KAI3369405.1"/>
    <property type="molecule type" value="Genomic_DNA"/>
</dbReference>
<comment type="caution">
    <text evidence="1">The sequence shown here is derived from an EMBL/GenBank/DDBJ whole genome shotgun (WGS) entry which is preliminary data.</text>
</comment>
<evidence type="ECO:0000313" key="2">
    <source>
        <dbReference type="Proteomes" id="UP000831701"/>
    </source>
</evidence>